<dbReference type="PANTHER" id="PTHR21838">
    <property type="entry name" value="COILED-COIL DOMAIN-CONTAINING PROTEIN 137"/>
    <property type="match status" value="1"/>
</dbReference>
<sequence length="298" mass="35043">MQIWAAKYREKNIVVSRILRSNVLNVLAELESYMNTLPKNVDEQAIPKSLKRLIKLKEAAKISNGIVKRKRKKRNALICVGQQHCKSNHPETKLEKATPVFQQRPGESGKQFLYRVSRDTHDFLKQIAFEKKYGIQIERDFNTGEIRGLIKCKREKNDIKILTTNKNINKKKKKITENFKSLTKNEQKLKLYMKKQNKLKNHDEFERLQDKVAFDEIAHEPPKLKIKKKMNEDVKPKDLLLNLFLKSSKEVFSTKNINQSRKKKHLPDAERRQLEKQQAEIIAIYRQLKSQRLANGNC</sequence>
<dbReference type="Proteomes" id="UP000504615">
    <property type="component" value="Unplaced"/>
</dbReference>
<dbReference type="GeneID" id="105422391"/>
<gene>
    <name evidence="2" type="primary">LOC105422391</name>
</gene>
<accession>A0A8N1S2P5</accession>
<dbReference type="OrthoDB" id="5876637at2759"/>
<dbReference type="PANTHER" id="PTHR21838:SF2">
    <property type="entry name" value="COILED-COIL DOMAIN-CONTAINING PROTEIN 137"/>
    <property type="match status" value="1"/>
</dbReference>
<protein>
    <submittedName>
        <fullName evidence="2">Uncharacterized protein LOC105422391</fullName>
    </submittedName>
</protein>
<dbReference type="KEGG" id="pbar:105422391"/>
<evidence type="ECO:0000313" key="2">
    <source>
        <dbReference type="RefSeq" id="XP_025072951.1"/>
    </source>
</evidence>
<reference evidence="2" key="1">
    <citation type="submission" date="2025-08" db="UniProtKB">
        <authorList>
            <consortium name="RefSeq"/>
        </authorList>
    </citation>
    <scope>IDENTIFICATION</scope>
</reference>
<dbReference type="AlphaFoldDB" id="A0A8N1S2P5"/>
<dbReference type="InterPro" id="IPR026680">
    <property type="entry name" value="CCDC137"/>
</dbReference>
<proteinExistence type="predicted"/>
<keyword evidence="1" id="KW-1185">Reference proteome</keyword>
<name>A0A8N1S2P5_9HYME</name>
<organism evidence="1 2">
    <name type="scientific">Pogonomyrmex barbatus</name>
    <name type="common">red harvester ant</name>
    <dbReference type="NCBI Taxonomy" id="144034"/>
    <lineage>
        <taxon>Eukaryota</taxon>
        <taxon>Metazoa</taxon>
        <taxon>Ecdysozoa</taxon>
        <taxon>Arthropoda</taxon>
        <taxon>Hexapoda</taxon>
        <taxon>Insecta</taxon>
        <taxon>Pterygota</taxon>
        <taxon>Neoptera</taxon>
        <taxon>Endopterygota</taxon>
        <taxon>Hymenoptera</taxon>
        <taxon>Apocrita</taxon>
        <taxon>Aculeata</taxon>
        <taxon>Formicoidea</taxon>
        <taxon>Formicidae</taxon>
        <taxon>Myrmicinae</taxon>
        <taxon>Pogonomyrmex</taxon>
    </lineage>
</organism>
<dbReference type="GO" id="GO:0005634">
    <property type="term" value="C:nucleus"/>
    <property type="evidence" value="ECO:0007669"/>
    <property type="project" value="TreeGrafter"/>
</dbReference>
<evidence type="ECO:0000313" key="1">
    <source>
        <dbReference type="Proteomes" id="UP000504615"/>
    </source>
</evidence>
<dbReference type="RefSeq" id="XP_025072951.1">
    <property type="nucleotide sequence ID" value="XM_025217166.1"/>
</dbReference>